<dbReference type="GO" id="GO:0005794">
    <property type="term" value="C:Golgi apparatus"/>
    <property type="evidence" value="ECO:0007669"/>
    <property type="project" value="UniProtKB-SubCell"/>
</dbReference>
<dbReference type="SMART" id="SM00220">
    <property type="entry name" value="S_TKc"/>
    <property type="match status" value="1"/>
</dbReference>
<dbReference type="GO" id="GO:0030136">
    <property type="term" value="C:clathrin-coated vesicle"/>
    <property type="evidence" value="ECO:0007669"/>
    <property type="project" value="UniProtKB-SubCell"/>
</dbReference>
<evidence type="ECO:0000256" key="12">
    <source>
        <dbReference type="ARBA" id="ARBA00022737"/>
    </source>
</evidence>
<keyword evidence="23" id="KW-0131">Cell cycle</keyword>
<keyword evidence="13" id="KW-0547">Nucleotide-binding</keyword>
<comment type="subcellular location">
    <subcellularLocation>
        <location evidence="2">Cell junction</location>
        <location evidence="2">Focal adhesion</location>
    </subcellularLocation>
    <subcellularLocation>
        <location evidence="3">Cytoplasm</location>
        <location evidence="3">Perinuclear region</location>
    </subcellularLocation>
    <subcellularLocation>
        <location evidence="1">Cytoplasmic vesicle</location>
        <location evidence="1">Clathrin-coated vesicle</location>
    </subcellularLocation>
    <subcellularLocation>
        <location evidence="4">Golgi apparatus</location>
        <location evidence="4">trans-Golgi network</location>
    </subcellularLocation>
</comment>
<dbReference type="EC" id="2.7.11.1" evidence="6"/>
<dbReference type="GO" id="GO:0048471">
    <property type="term" value="C:perinuclear region of cytoplasm"/>
    <property type="evidence" value="ECO:0007669"/>
    <property type="project" value="UniProtKB-SubCell"/>
</dbReference>
<evidence type="ECO:0000256" key="19">
    <source>
        <dbReference type="ARBA" id="ARBA00022990"/>
    </source>
</evidence>
<feature type="domain" description="C2 tensin-type" evidence="36">
    <location>
        <begin position="567"/>
        <end position="705"/>
    </location>
</feature>
<evidence type="ECO:0000256" key="5">
    <source>
        <dbReference type="ARBA" id="ARBA00005490"/>
    </source>
</evidence>
<dbReference type="SUPFAM" id="SSF49562">
    <property type="entry name" value="C2 domain (Calcium/lipid-binding domain, CaLB)"/>
    <property type="match status" value="1"/>
</dbReference>
<evidence type="ECO:0000259" key="34">
    <source>
        <dbReference type="PROSITE" id="PS50011"/>
    </source>
</evidence>
<evidence type="ECO:0000256" key="10">
    <source>
        <dbReference type="ARBA" id="ARBA00022553"/>
    </source>
</evidence>
<evidence type="ECO:0000256" key="9">
    <source>
        <dbReference type="ARBA" id="ARBA00022527"/>
    </source>
</evidence>
<dbReference type="FunFam" id="1.10.510.10:FF:000228">
    <property type="entry name" value="cyclin-G-associated kinase isoform X1"/>
    <property type="match status" value="1"/>
</dbReference>
<dbReference type="OrthoDB" id="1717591at2759"/>
<feature type="compositionally biased region" description="Basic and acidic residues" evidence="33">
    <location>
        <begin position="777"/>
        <end position="797"/>
    </location>
</feature>
<evidence type="ECO:0000256" key="4">
    <source>
        <dbReference type="ARBA" id="ARBA00004601"/>
    </source>
</evidence>
<feature type="compositionally biased region" description="Polar residues" evidence="33">
    <location>
        <begin position="328"/>
        <end position="344"/>
    </location>
</feature>
<dbReference type="AlphaFoldDB" id="A0A7I8V8T9"/>
<evidence type="ECO:0000256" key="7">
    <source>
        <dbReference type="ARBA" id="ARBA00022481"/>
    </source>
</evidence>
<evidence type="ECO:0000256" key="16">
    <source>
        <dbReference type="ARBA" id="ARBA00022840"/>
    </source>
</evidence>
<dbReference type="FunFam" id="1.10.287.110:FF:000002">
    <property type="entry name" value="putative tyrosine-protein phosphatase auxilin isoform X2"/>
    <property type="match status" value="1"/>
</dbReference>
<evidence type="ECO:0000256" key="8">
    <source>
        <dbReference type="ARBA" id="ARBA00022490"/>
    </source>
</evidence>
<name>A0A7I8V8T9_9ANNE</name>
<dbReference type="Gene3D" id="3.90.190.10">
    <property type="entry name" value="Protein tyrosine phosphatase superfamily"/>
    <property type="match status" value="1"/>
</dbReference>
<dbReference type="PROSITE" id="PS00108">
    <property type="entry name" value="PROTEIN_KINASE_ST"/>
    <property type="match status" value="1"/>
</dbReference>
<feature type="region of interest" description="Disordered" evidence="33">
    <location>
        <begin position="746"/>
        <end position="797"/>
    </location>
</feature>
<dbReference type="Gene3D" id="1.10.287.110">
    <property type="entry name" value="DnaJ domain"/>
    <property type="match status" value="1"/>
</dbReference>
<comment type="caution">
    <text evidence="37">The sequence shown here is derived from an EMBL/GenBank/DDBJ whole genome shotgun (WGS) entry which is preliminary data.</text>
</comment>
<keyword evidence="16" id="KW-0067">ATP-binding</keyword>
<dbReference type="Pfam" id="PF00069">
    <property type="entry name" value="Pkinase"/>
    <property type="match status" value="1"/>
</dbReference>
<gene>
    <name evidence="37" type="ORF">DGYR_LOCUS1297</name>
</gene>
<evidence type="ECO:0000256" key="29">
    <source>
        <dbReference type="ARBA" id="ARBA00068393"/>
    </source>
</evidence>
<dbReference type="Proteomes" id="UP000549394">
    <property type="component" value="Unassembled WGS sequence"/>
</dbReference>
<evidence type="ECO:0000256" key="6">
    <source>
        <dbReference type="ARBA" id="ARBA00012513"/>
    </source>
</evidence>
<keyword evidence="22" id="KW-0143">Chaperone</keyword>
<dbReference type="InterPro" id="IPR000719">
    <property type="entry name" value="Prot_kinase_dom"/>
</dbReference>
<protein>
    <recommendedName>
        <fullName evidence="30">Auxilin</fullName>
        <ecNumber evidence="6">2.7.11.1</ecNumber>
    </recommendedName>
    <alternativeName>
        <fullName evidence="29">Cyclin-G-associated kinase</fullName>
    </alternativeName>
    <alternativeName>
        <fullName evidence="32">DnaJ homolog subfamily C member 26</fullName>
    </alternativeName>
    <alternativeName>
        <fullName evidence="31">DnaJ homolog subfamily C member 6</fullName>
    </alternativeName>
</protein>
<evidence type="ECO:0000256" key="3">
    <source>
        <dbReference type="ARBA" id="ARBA00004556"/>
    </source>
</evidence>
<feature type="compositionally biased region" description="Polar residues" evidence="33">
    <location>
        <begin position="981"/>
        <end position="1006"/>
    </location>
</feature>
<evidence type="ECO:0000256" key="21">
    <source>
        <dbReference type="ARBA" id="ARBA00023036"/>
    </source>
</evidence>
<evidence type="ECO:0000256" key="31">
    <source>
        <dbReference type="ARBA" id="ARBA00075670"/>
    </source>
</evidence>
<dbReference type="SUPFAM" id="SSF52799">
    <property type="entry name" value="(Phosphotyrosine protein) phosphatases II"/>
    <property type="match status" value="1"/>
</dbReference>
<evidence type="ECO:0000256" key="26">
    <source>
        <dbReference type="ARBA" id="ARBA00048679"/>
    </source>
</evidence>
<keyword evidence="24" id="KW-0968">Cytoplasmic vesicle</keyword>
<keyword evidence="8" id="KW-0963">Cytoplasm</keyword>
<evidence type="ECO:0000256" key="23">
    <source>
        <dbReference type="ARBA" id="ARBA00023306"/>
    </source>
</evidence>
<evidence type="ECO:0000256" key="18">
    <source>
        <dbReference type="ARBA" id="ARBA00022949"/>
    </source>
</evidence>
<comment type="catalytic activity">
    <reaction evidence="26">
        <text>L-seryl-[protein] + ATP = O-phospho-L-seryl-[protein] + ADP + H(+)</text>
        <dbReference type="Rhea" id="RHEA:17989"/>
        <dbReference type="Rhea" id="RHEA-COMP:9863"/>
        <dbReference type="Rhea" id="RHEA-COMP:11604"/>
        <dbReference type="ChEBI" id="CHEBI:15378"/>
        <dbReference type="ChEBI" id="CHEBI:29999"/>
        <dbReference type="ChEBI" id="CHEBI:30616"/>
        <dbReference type="ChEBI" id="CHEBI:83421"/>
        <dbReference type="ChEBI" id="CHEBI:456216"/>
        <dbReference type="EC" id="2.7.11.1"/>
    </reaction>
</comment>
<dbReference type="PROSITE" id="PS51182">
    <property type="entry name" value="C2_TENSIN"/>
    <property type="match status" value="1"/>
</dbReference>
<keyword evidence="15" id="KW-0378">Hydrolase</keyword>
<feature type="compositionally biased region" description="Polar residues" evidence="33">
    <location>
        <begin position="1029"/>
        <end position="1060"/>
    </location>
</feature>
<organism evidence="37 38">
    <name type="scientific">Dimorphilus gyrociliatus</name>
    <dbReference type="NCBI Taxonomy" id="2664684"/>
    <lineage>
        <taxon>Eukaryota</taxon>
        <taxon>Metazoa</taxon>
        <taxon>Spiralia</taxon>
        <taxon>Lophotrochozoa</taxon>
        <taxon>Annelida</taxon>
        <taxon>Polychaeta</taxon>
        <taxon>Polychaeta incertae sedis</taxon>
        <taxon>Dinophilidae</taxon>
        <taxon>Dimorphilus</taxon>
    </lineage>
</organism>
<dbReference type="Pfam" id="PF10409">
    <property type="entry name" value="PTEN_C2"/>
    <property type="match status" value="1"/>
</dbReference>
<comment type="similarity">
    <text evidence="5">Belongs to the protein kinase superfamily. AGC Ser/Thr protein kinase family. PKC subfamily.</text>
</comment>
<dbReference type="InterPro" id="IPR014020">
    <property type="entry name" value="Tensin_C2-dom"/>
</dbReference>
<dbReference type="PROSITE" id="PS51181">
    <property type="entry name" value="PPASE_TENSIN"/>
    <property type="match status" value="1"/>
</dbReference>
<evidence type="ECO:0000313" key="37">
    <source>
        <dbReference type="EMBL" id="CAD5112095.1"/>
    </source>
</evidence>
<evidence type="ECO:0000256" key="15">
    <source>
        <dbReference type="ARBA" id="ARBA00022801"/>
    </source>
</evidence>
<evidence type="ECO:0000256" key="22">
    <source>
        <dbReference type="ARBA" id="ARBA00023186"/>
    </source>
</evidence>
<dbReference type="GO" id="GO:0017124">
    <property type="term" value="F:SH3 domain binding"/>
    <property type="evidence" value="ECO:0007669"/>
    <property type="project" value="UniProtKB-KW"/>
</dbReference>
<keyword evidence="11" id="KW-0808">Transferase</keyword>
<dbReference type="InterPro" id="IPR011009">
    <property type="entry name" value="Kinase-like_dom_sf"/>
</dbReference>
<dbReference type="InterPro" id="IPR029023">
    <property type="entry name" value="Tensin_phosphatase"/>
</dbReference>
<dbReference type="GO" id="GO:0004721">
    <property type="term" value="F:phosphoprotein phosphatase activity"/>
    <property type="evidence" value="ECO:0007669"/>
    <property type="project" value="UniProtKB-KW"/>
</dbReference>
<feature type="domain" description="Protein kinase" evidence="34">
    <location>
        <begin position="35"/>
        <end position="322"/>
    </location>
</feature>
<evidence type="ECO:0000256" key="20">
    <source>
        <dbReference type="ARBA" id="ARBA00023034"/>
    </source>
</evidence>
<dbReference type="PROSITE" id="PS50011">
    <property type="entry name" value="PROTEIN_KINASE_DOM"/>
    <property type="match status" value="1"/>
</dbReference>
<dbReference type="InterPro" id="IPR036869">
    <property type="entry name" value="J_dom_sf"/>
</dbReference>
<keyword evidence="9" id="KW-0723">Serine/threonine-protein kinase</keyword>
<dbReference type="GO" id="GO:0045747">
    <property type="term" value="P:positive regulation of Notch signaling pathway"/>
    <property type="evidence" value="ECO:0007669"/>
    <property type="project" value="TreeGrafter"/>
</dbReference>
<evidence type="ECO:0000256" key="17">
    <source>
        <dbReference type="ARBA" id="ARBA00022912"/>
    </source>
</evidence>
<dbReference type="GO" id="GO:2000369">
    <property type="term" value="P:regulation of clathrin-dependent endocytosis"/>
    <property type="evidence" value="ECO:0007669"/>
    <property type="project" value="TreeGrafter"/>
</dbReference>
<evidence type="ECO:0000256" key="33">
    <source>
        <dbReference type="SAM" id="MobiDB-lite"/>
    </source>
</evidence>
<dbReference type="PANTHER" id="PTHR22967:SF105">
    <property type="entry name" value="CYCLIN-G-ASSOCIATED KINASE"/>
    <property type="match status" value="1"/>
</dbReference>
<dbReference type="GO" id="GO:0035612">
    <property type="term" value="F:AP-2 adaptor complex binding"/>
    <property type="evidence" value="ECO:0007669"/>
    <property type="project" value="TreeGrafter"/>
</dbReference>
<sequence length="1235" mass="138321">MGDFFRSAFGYIGNTVSRDDNDFVGQLVEVGQQSLKIKRLIAEGGFAYVYEAVDNKSGKEYALKRLLAADDEKCKAIVREITFFKKLSGHPNIVKFMNAASIGKNDSGHGQAEYLLLTELCTGGQLVDVINKKERLKVEQILPCFYQICNAVQHMHDQKPPIIHRDLKIENVLISSSGHMKLCDFGSATVQVFEPDPSWSVNKRNLIEEELAKHTTPMYRTPEILDLFLNYPINHQSDIWALGCVLFMLCFLEHPYEDSAKLRILNANYKIPHGDTVYKCFHDLIRASFNVDPRERPTIHVIMAQMEEIAAVSSVNLQSPFIGITNSNITPESNRQAGQTNYYNQDDGRPSPKNDNMGGMAQSSMGSLFNSLRGGAANLMKNVKDASSKVMETVQTMSKADGLDISYITARIIAMSYPAEGMEAAIKNNIDDVRVFLDARHSNSFAVYNLTHRTYRHGKFENRVSELDWQPKRAPPFSSLLNVCKNMHLWLRQGGRNVCVLHCLDGKSNTAFAVAAVLCYCRLFDKPSQALQLFAAARGPPLIQPSHERYVQYICDMVGEENYIPHSKYVNLNRLVMAPVPLFNRSKSGCRPFVEVFMGDERVLTTSIEYDKMRMFSVDDSHISIPISCQVCGDVTIVVYHARSTLGGKVQGKITSLKMFQFQFHTGFMRPDKKSMRFRKRDLDQTDTDDKYPDSFLVSIEGVVSDKSGFIDDDSWQNFSKKNLNPKLLFRDDEEMQRAITRFGMSNRLKKHMDKQAPSESSDTSSPEANTLTNKFARIDIESSESKPEIIPSKENKPASKSFFETLQWEDSEALNENKEEEVSVNKRSSPIDKATPVVNTTPAKKEPAREEFTDLLGLNTSATVKESTLPTNVDLLSGIPNTTNVDLLSSCVNESQEQRVEQTKQEENLFDTDFFAQPAARNTQQTKTNDDLNDLFSSQTVKPQQGSIKDDLSYFSNATKTATSGGDLLGDWTSMNLTSGSKVNLPRNNSAHNLSTKMTDSQASPKTAKKNDPFLNIDMGNLSGMKHSASTGSKLSNIGTGSSPQHQAKPNYSSNNFTAPKQAPAGPYPTAFAQNNRTFVTGNPMMGRGTQKPFGPKPNVSEDTFSDLLGGHAFTKPSNEPRTMKEMRKAALAETVDPDVLKVREWVEGKERNIRALLCSLDRVLWDGEARWKPPGMHQLVSGNDVKKWYRKAVLSVHPDKLTNTEHEDIAKLIFMELNDAWSEFEKNGMSSLT</sequence>
<keyword evidence="21" id="KW-0729">SH3-binding</keyword>
<keyword evidence="12" id="KW-0677">Repeat</keyword>
<feature type="region of interest" description="Disordered" evidence="33">
    <location>
        <begin position="981"/>
        <end position="1073"/>
    </location>
</feature>
<feature type="compositionally biased region" description="Polar residues" evidence="33">
    <location>
        <begin position="758"/>
        <end position="774"/>
    </location>
</feature>
<evidence type="ECO:0000256" key="2">
    <source>
        <dbReference type="ARBA" id="ARBA00004246"/>
    </source>
</evidence>
<evidence type="ECO:0000256" key="32">
    <source>
        <dbReference type="ARBA" id="ARBA00076380"/>
    </source>
</evidence>
<dbReference type="InterPro" id="IPR001623">
    <property type="entry name" value="DnaJ_domain"/>
</dbReference>
<dbReference type="InterPro" id="IPR029021">
    <property type="entry name" value="Prot-tyrosine_phosphatase-like"/>
</dbReference>
<keyword evidence="17" id="KW-0904">Protein phosphatase</keyword>
<keyword evidence="7" id="KW-0488">Methylation</keyword>
<evidence type="ECO:0000256" key="27">
    <source>
        <dbReference type="ARBA" id="ARBA00054326"/>
    </source>
</evidence>
<evidence type="ECO:0000256" key="28">
    <source>
        <dbReference type="ARBA" id="ARBA00064305"/>
    </source>
</evidence>
<evidence type="ECO:0000256" key="14">
    <source>
        <dbReference type="ARBA" id="ARBA00022777"/>
    </source>
</evidence>
<dbReference type="SMART" id="SM01326">
    <property type="entry name" value="PTEN_C2"/>
    <property type="match status" value="1"/>
</dbReference>
<reference evidence="37 38" key="1">
    <citation type="submission" date="2020-08" db="EMBL/GenBank/DDBJ databases">
        <authorList>
            <person name="Hejnol A."/>
        </authorList>
    </citation>
    <scope>NUCLEOTIDE SEQUENCE [LARGE SCALE GENOMIC DNA]</scope>
</reference>
<keyword evidence="38" id="KW-1185">Reference proteome</keyword>
<dbReference type="InterPro" id="IPR008271">
    <property type="entry name" value="Ser/Thr_kinase_AS"/>
</dbReference>
<keyword evidence="10" id="KW-0597">Phosphoprotein</keyword>
<dbReference type="Gene3D" id="1.10.510.10">
    <property type="entry name" value="Transferase(Phosphotransferase) domain 1"/>
    <property type="match status" value="1"/>
</dbReference>
<feature type="region of interest" description="Disordered" evidence="33">
    <location>
        <begin position="328"/>
        <end position="360"/>
    </location>
</feature>
<comment type="subunit">
    <text evidence="28">Forms a complex composed of HSPA8, CLTC and DNAJC6. Interacts with HSPA8/HSC70 in an ATP-dependent manner; this interaction stimulates the HSPA8's ATPase activity. Interacts with CLTC; this interaction produces a local change in heavy-chain contacts, creating a detectable global distortion of the clathrin coat. Interacts with AP2A2. Interacts with DNM1(GTP-bound form); this interaction allows clathrin-coated vesicle (CCV) formation at the plasma membrane.</text>
</comment>
<dbReference type="GO" id="GO:0072583">
    <property type="term" value="P:clathrin-dependent endocytosis"/>
    <property type="evidence" value="ECO:0007669"/>
    <property type="project" value="UniProtKB-ARBA"/>
</dbReference>
<evidence type="ECO:0000256" key="11">
    <source>
        <dbReference type="ARBA" id="ARBA00022679"/>
    </source>
</evidence>
<feature type="domain" description="Phosphatase tensin-type" evidence="35">
    <location>
        <begin position="394"/>
        <end position="561"/>
    </location>
</feature>
<evidence type="ECO:0000259" key="35">
    <source>
        <dbReference type="PROSITE" id="PS51181"/>
    </source>
</evidence>
<dbReference type="GO" id="GO:0005524">
    <property type="term" value="F:ATP binding"/>
    <property type="evidence" value="ECO:0007669"/>
    <property type="project" value="UniProtKB-KW"/>
</dbReference>
<proteinExistence type="inferred from homology"/>
<keyword evidence="20" id="KW-0333">Golgi apparatus</keyword>
<dbReference type="PANTHER" id="PTHR22967">
    <property type="entry name" value="SERINE/THREONINE PROTEIN KINASE"/>
    <property type="match status" value="1"/>
</dbReference>
<dbReference type="GO" id="GO:0004674">
    <property type="term" value="F:protein serine/threonine kinase activity"/>
    <property type="evidence" value="ECO:0007669"/>
    <property type="project" value="UniProtKB-KW"/>
</dbReference>
<evidence type="ECO:0000256" key="24">
    <source>
        <dbReference type="ARBA" id="ARBA00023329"/>
    </source>
</evidence>
<evidence type="ECO:0000256" key="13">
    <source>
        <dbReference type="ARBA" id="ARBA00022741"/>
    </source>
</evidence>
<evidence type="ECO:0000256" key="25">
    <source>
        <dbReference type="ARBA" id="ARBA00047899"/>
    </source>
</evidence>
<dbReference type="InterPro" id="IPR035892">
    <property type="entry name" value="C2_domain_sf"/>
</dbReference>
<keyword evidence="14" id="KW-0418">Kinase</keyword>
<keyword evidence="19" id="KW-0007">Acetylation</keyword>
<dbReference type="SUPFAM" id="SSF46565">
    <property type="entry name" value="Chaperone J-domain"/>
    <property type="match status" value="1"/>
</dbReference>
<evidence type="ECO:0000313" key="38">
    <source>
        <dbReference type="Proteomes" id="UP000549394"/>
    </source>
</evidence>
<accession>A0A7I8V8T9</accession>
<evidence type="ECO:0000256" key="30">
    <source>
        <dbReference type="ARBA" id="ARBA00069335"/>
    </source>
</evidence>
<dbReference type="FunFam" id="2.60.40.1110:FF:000001">
    <property type="entry name" value="cyclin-G-associated kinase isoform X2"/>
    <property type="match status" value="1"/>
</dbReference>
<evidence type="ECO:0000256" key="1">
    <source>
        <dbReference type="ARBA" id="ARBA00004132"/>
    </source>
</evidence>
<dbReference type="GO" id="GO:0005925">
    <property type="term" value="C:focal adhesion"/>
    <property type="evidence" value="ECO:0007669"/>
    <property type="project" value="UniProtKB-SubCell"/>
</dbReference>
<dbReference type="EMBL" id="CAJFCJ010000002">
    <property type="protein sequence ID" value="CAD5112095.1"/>
    <property type="molecule type" value="Genomic_DNA"/>
</dbReference>
<evidence type="ECO:0000259" key="36">
    <source>
        <dbReference type="PROSITE" id="PS51182"/>
    </source>
</evidence>
<dbReference type="SUPFAM" id="SSF56112">
    <property type="entry name" value="Protein kinase-like (PK-like)"/>
    <property type="match status" value="1"/>
</dbReference>
<dbReference type="Gene3D" id="2.60.40.1110">
    <property type="match status" value="1"/>
</dbReference>
<comment type="function">
    <text evidence="27">Associates with cyclin G and CDK5. Seems to act as an auxilin homolog that is involved in the uncoating of clathrin-coated vesicles by Hsc70 in non-neuronal cells. Expression oscillates slightly during the cell cycle, peaking at G1. May play a role in clathrin-mediated endocytosis and intracellular trafficking, and in the dynamics of clathrin assembly/disassembly.</text>
</comment>
<dbReference type="FunFam" id="3.90.190.10:FF:000255">
    <property type="entry name" value="putative tyrosine-protein phosphatase auxilin"/>
    <property type="match status" value="1"/>
</dbReference>
<comment type="catalytic activity">
    <reaction evidence="25">
        <text>L-threonyl-[protein] + ATP = O-phospho-L-threonyl-[protein] + ADP + H(+)</text>
        <dbReference type="Rhea" id="RHEA:46608"/>
        <dbReference type="Rhea" id="RHEA-COMP:11060"/>
        <dbReference type="Rhea" id="RHEA-COMP:11605"/>
        <dbReference type="ChEBI" id="CHEBI:15378"/>
        <dbReference type="ChEBI" id="CHEBI:30013"/>
        <dbReference type="ChEBI" id="CHEBI:30616"/>
        <dbReference type="ChEBI" id="CHEBI:61977"/>
        <dbReference type="ChEBI" id="CHEBI:456216"/>
        <dbReference type="EC" id="2.7.11.1"/>
    </reaction>
</comment>
<dbReference type="CDD" id="cd06257">
    <property type="entry name" value="DnaJ"/>
    <property type="match status" value="1"/>
</dbReference>
<keyword evidence="18" id="KW-0965">Cell junction</keyword>